<feature type="transmembrane region" description="Helical" evidence="1">
    <location>
        <begin position="207"/>
        <end position="225"/>
    </location>
</feature>
<proteinExistence type="predicted"/>
<dbReference type="Pfam" id="PF01757">
    <property type="entry name" value="Acyl_transf_3"/>
    <property type="match status" value="1"/>
</dbReference>
<name>A0A0R1YGG1_9LACO</name>
<dbReference type="PANTHER" id="PTHR37312">
    <property type="entry name" value="MEMBRANE-BOUND ACYLTRANSFERASE YKRP-RELATED"/>
    <property type="match status" value="1"/>
</dbReference>
<dbReference type="RefSeq" id="WP_054736099.1">
    <property type="nucleotide sequence ID" value="NZ_AZFZ01000064.1"/>
</dbReference>
<dbReference type="GO" id="GO:0016747">
    <property type="term" value="F:acyltransferase activity, transferring groups other than amino-acyl groups"/>
    <property type="evidence" value="ECO:0007669"/>
    <property type="project" value="InterPro"/>
</dbReference>
<feature type="transmembrane region" description="Helical" evidence="1">
    <location>
        <begin position="155"/>
        <end position="172"/>
    </location>
</feature>
<keyword evidence="3" id="KW-0808">Transferase</keyword>
<feature type="transmembrane region" description="Helical" evidence="1">
    <location>
        <begin position="318"/>
        <end position="338"/>
    </location>
</feature>
<dbReference type="InterPro" id="IPR052734">
    <property type="entry name" value="Nod_factor_acetyltransferase"/>
</dbReference>
<feature type="transmembrane region" description="Helical" evidence="1">
    <location>
        <begin position="178"/>
        <end position="200"/>
    </location>
</feature>
<dbReference type="Proteomes" id="UP000051010">
    <property type="component" value="Unassembled WGS sequence"/>
</dbReference>
<gene>
    <name evidence="3" type="ORF">FD47_GL002511</name>
</gene>
<feature type="transmembrane region" description="Helical" evidence="1">
    <location>
        <begin position="127"/>
        <end position="148"/>
    </location>
</feature>
<sequence>MLKNRRGEKFVSKKRIEWIDVAKAIGIVAVVFGHAMTRHGTMFHFLYWWHMPIFFIMGGFFLKPIVNNNWWGFFKKRILPLLISYLICGSFLILLSHFIRGESWSYTAFYFVRLLWGGRTLNHYLSVFWYINVYLLALVLTSIVITYVKNREYQIIIAFISLIVATSYKHVWFFHWKYIPWDFDVAFIALFFMLFGYLYFHKIQQVVSDLWIMIPCALITLWIFWMQHMDRLNFGFFLKSKIIHASFHHIPISRVSFIVFIPILISMVVFSFSYYFCKAFPQFIIKPIQLLGQQTLGIMYLHKAVIDIIDEMGYKSAIMETILAVIISFALSLGYAYIKKRVKNSKNKAVTS</sequence>
<feature type="domain" description="Acyltransferase 3" evidence="2">
    <location>
        <begin position="17"/>
        <end position="334"/>
    </location>
</feature>
<feature type="transmembrane region" description="Helical" evidence="1">
    <location>
        <begin position="21"/>
        <end position="40"/>
    </location>
</feature>
<organism evidence="3 4">
    <name type="scientific">Lentilactobacillus parafarraginis DSM 18390 = JCM 14109</name>
    <dbReference type="NCBI Taxonomy" id="1423786"/>
    <lineage>
        <taxon>Bacteria</taxon>
        <taxon>Bacillati</taxon>
        <taxon>Bacillota</taxon>
        <taxon>Bacilli</taxon>
        <taxon>Lactobacillales</taxon>
        <taxon>Lactobacillaceae</taxon>
        <taxon>Lentilactobacillus</taxon>
    </lineage>
</organism>
<dbReference type="PATRIC" id="fig|1423786.4.peg.2631"/>
<evidence type="ECO:0000256" key="1">
    <source>
        <dbReference type="SAM" id="Phobius"/>
    </source>
</evidence>
<reference evidence="3 4" key="1">
    <citation type="journal article" date="2015" name="Genome Announc.">
        <title>Expanding the biotechnology potential of lactobacilli through comparative genomics of 213 strains and associated genera.</title>
        <authorList>
            <person name="Sun Z."/>
            <person name="Harris H.M."/>
            <person name="McCann A."/>
            <person name="Guo C."/>
            <person name="Argimon S."/>
            <person name="Zhang W."/>
            <person name="Yang X."/>
            <person name="Jeffery I.B."/>
            <person name="Cooney J.C."/>
            <person name="Kagawa T.F."/>
            <person name="Liu W."/>
            <person name="Song Y."/>
            <person name="Salvetti E."/>
            <person name="Wrobel A."/>
            <person name="Rasinkangas P."/>
            <person name="Parkhill J."/>
            <person name="Rea M.C."/>
            <person name="O'Sullivan O."/>
            <person name="Ritari J."/>
            <person name="Douillard F.P."/>
            <person name="Paul Ross R."/>
            <person name="Yang R."/>
            <person name="Briner A.E."/>
            <person name="Felis G.E."/>
            <person name="de Vos W.M."/>
            <person name="Barrangou R."/>
            <person name="Klaenhammer T.R."/>
            <person name="Caufield P.W."/>
            <person name="Cui Y."/>
            <person name="Zhang H."/>
            <person name="O'Toole P.W."/>
        </authorList>
    </citation>
    <scope>NUCLEOTIDE SEQUENCE [LARGE SCALE GENOMIC DNA]</scope>
    <source>
        <strain evidence="3 4">DSM 18390</strain>
    </source>
</reference>
<protein>
    <submittedName>
        <fullName evidence="3">Acyltransferase</fullName>
    </submittedName>
</protein>
<accession>A0A0R1YGG1</accession>
<feature type="transmembrane region" description="Helical" evidence="1">
    <location>
        <begin position="288"/>
        <end position="306"/>
    </location>
</feature>
<dbReference type="InterPro" id="IPR002656">
    <property type="entry name" value="Acyl_transf_3_dom"/>
</dbReference>
<keyword evidence="1" id="KW-0812">Transmembrane</keyword>
<comment type="caution">
    <text evidence="3">The sequence shown here is derived from an EMBL/GenBank/DDBJ whole genome shotgun (WGS) entry which is preliminary data.</text>
</comment>
<keyword evidence="1" id="KW-1133">Transmembrane helix</keyword>
<evidence type="ECO:0000259" key="2">
    <source>
        <dbReference type="Pfam" id="PF01757"/>
    </source>
</evidence>
<feature type="transmembrane region" description="Helical" evidence="1">
    <location>
        <begin position="255"/>
        <end position="276"/>
    </location>
</feature>
<dbReference type="AlphaFoldDB" id="A0A0R1YGG1"/>
<keyword evidence="1" id="KW-0472">Membrane</keyword>
<keyword evidence="3" id="KW-0012">Acyltransferase</keyword>
<evidence type="ECO:0000313" key="4">
    <source>
        <dbReference type="Proteomes" id="UP000051010"/>
    </source>
</evidence>
<feature type="transmembrane region" description="Helical" evidence="1">
    <location>
        <begin position="46"/>
        <end position="66"/>
    </location>
</feature>
<evidence type="ECO:0000313" key="3">
    <source>
        <dbReference type="EMBL" id="KRM41322.1"/>
    </source>
</evidence>
<dbReference type="PANTHER" id="PTHR37312:SF1">
    <property type="entry name" value="MEMBRANE-BOUND ACYLTRANSFERASE YKRP-RELATED"/>
    <property type="match status" value="1"/>
</dbReference>
<dbReference type="EMBL" id="AZFZ01000064">
    <property type="protein sequence ID" value="KRM41322.1"/>
    <property type="molecule type" value="Genomic_DNA"/>
</dbReference>
<feature type="transmembrane region" description="Helical" evidence="1">
    <location>
        <begin position="78"/>
        <end position="99"/>
    </location>
</feature>